<protein>
    <recommendedName>
        <fullName evidence="4">Potassium channel tetramerisation-type BTB domain-containing protein</fullName>
    </recommendedName>
</protein>
<evidence type="ECO:0000313" key="3">
    <source>
        <dbReference type="Proteomes" id="UP001305779"/>
    </source>
</evidence>
<evidence type="ECO:0000256" key="1">
    <source>
        <dbReference type="SAM" id="MobiDB-lite"/>
    </source>
</evidence>
<name>A0ABR0EUD6_ZASCE</name>
<dbReference type="SUPFAM" id="SSF54695">
    <property type="entry name" value="POZ domain"/>
    <property type="match status" value="1"/>
</dbReference>
<sequence length="767" mass="84005">MPSNAARGEERADIETSNLGTRLDHDASGSKTAARGNTKTAKTSAQMASANKTPSGADLDEGLDTIEKTDAKPPNTARTTKANSNSREDSLQVPDSGNSNSNRRPIETSIWDWDTPLDSVGESTSYYYEPQGELLQEQREPRSARGEFNIPTVVPGSGLNWPFHGANGTIDSQDFAVPRRPTGNTPASLLGVKRKSTSEQSPKASSRADKRMSRTTMSDSGEDSSSPTDTQPPSHNTRSQSGPNTRGRGATEASESRRGQGIDMESLRPPFGGAIPGTGPRRMTDPGVPMVLPARKVFPIQIGDKLFRLSGASISSDAPSYFSQFFEEQLRQSEGADSVRTLYIDRDPATFEDIALHLQGYHIEPKDGKHFVKLFADAQFFSLPRLTAQLFSSTIYIRIGDEEFQIPRDLFSNPGDSPNYFSLGFSMFFTTPSDAFPGLSQRSLLRPPTILPPSVPNRSAKTFADLMHVLKGYPVEIRSESHRAELLRDARYFHLKGLEQRLIPHTIAYNLAWKRTEISLRLEDIRQSGVSFVGDNAAASAAPSPASSTTSSTPQGPGWIYYQRPYVDSEAYSLILEITGDETTMLAVEPPNTISAARMCRATFFKQTLSRITSLFSVIANKMNLPVTQPLGLMMMERGAGVASLPVSPRNTGVSEEKVKCRIGPDADVVVDGKRWFVGGSENETEDEEAMDVDNPRSKRRKRRGDEDDDDGSEEWILSKAQWRLRVQPVSGGVQSGKSGMEVILGAVKIEAFSCERGRNAVRGFLT</sequence>
<gene>
    <name evidence="2" type="ORF">PRZ48_002768</name>
</gene>
<feature type="compositionally biased region" description="Basic and acidic residues" evidence="1">
    <location>
        <begin position="136"/>
        <end position="145"/>
    </location>
</feature>
<feature type="region of interest" description="Disordered" evidence="1">
    <location>
        <begin position="680"/>
        <end position="714"/>
    </location>
</feature>
<accession>A0ABR0EUD6</accession>
<feature type="region of interest" description="Disordered" evidence="1">
    <location>
        <begin position="1"/>
        <end position="157"/>
    </location>
</feature>
<dbReference type="Gene3D" id="3.30.710.10">
    <property type="entry name" value="Potassium Channel Kv1.1, Chain A"/>
    <property type="match status" value="1"/>
</dbReference>
<feature type="compositionally biased region" description="Polar residues" evidence="1">
    <location>
        <begin position="76"/>
        <end position="85"/>
    </location>
</feature>
<feature type="compositionally biased region" description="Polar residues" evidence="1">
    <location>
        <begin position="93"/>
        <end position="103"/>
    </location>
</feature>
<dbReference type="InterPro" id="IPR011333">
    <property type="entry name" value="SKP1/BTB/POZ_sf"/>
</dbReference>
<feature type="compositionally biased region" description="Polar residues" evidence="1">
    <location>
        <begin position="235"/>
        <end position="244"/>
    </location>
</feature>
<feature type="compositionally biased region" description="Acidic residues" evidence="1">
    <location>
        <begin position="683"/>
        <end position="692"/>
    </location>
</feature>
<feature type="region of interest" description="Disordered" evidence="1">
    <location>
        <begin position="172"/>
        <end position="283"/>
    </location>
</feature>
<dbReference type="EMBL" id="JAXOVC010000002">
    <property type="protein sequence ID" value="KAK4504806.1"/>
    <property type="molecule type" value="Genomic_DNA"/>
</dbReference>
<dbReference type="PANTHER" id="PTHR31758:SF2">
    <property type="entry name" value="BTB_POZ DOMAIN-CONTAINING PROTEIN YLR108C"/>
    <property type="match status" value="1"/>
</dbReference>
<reference evidence="2 3" key="1">
    <citation type="journal article" date="2023" name="G3 (Bethesda)">
        <title>A chromosome-level genome assembly of Zasmidium syzygii isolated from banana leaves.</title>
        <authorList>
            <person name="van Westerhoven A.C."/>
            <person name="Mehrabi R."/>
            <person name="Talebi R."/>
            <person name="Steentjes M.B.F."/>
            <person name="Corcolon B."/>
            <person name="Chong P.A."/>
            <person name="Kema G.H.J."/>
            <person name="Seidl M.F."/>
        </authorList>
    </citation>
    <scope>NUCLEOTIDE SEQUENCE [LARGE SCALE GENOMIC DNA]</scope>
    <source>
        <strain evidence="2 3">P124</strain>
    </source>
</reference>
<keyword evidence="3" id="KW-1185">Reference proteome</keyword>
<feature type="compositionally biased region" description="Low complexity" evidence="1">
    <location>
        <begin position="223"/>
        <end position="234"/>
    </location>
</feature>
<dbReference type="Proteomes" id="UP001305779">
    <property type="component" value="Unassembled WGS sequence"/>
</dbReference>
<feature type="compositionally biased region" description="Polar residues" evidence="1">
    <location>
        <begin position="29"/>
        <end position="54"/>
    </location>
</feature>
<comment type="caution">
    <text evidence="2">The sequence shown here is derived from an EMBL/GenBank/DDBJ whole genome shotgun (WGS) entry which is preliminary data.</text>
</comment>
<dbReference type="PANTHER" id="PTHR31758">
    <property type="entry name" value="BTB/POZ DOMAIN-CONTAINING PROTEIN YLR108C"/>
    <property type="match status" value="1"/>
</dbReference>
<evidence type="ECO:0000313" key="2">
    <source>
        <dbReference type="EMBL" id="KAK4504806.1"/>
    </source>
</evidence>
<organism evidence="2 3">
    <name type="scientific">Zasmidium cellare</name>
    <name type="common">Wine cellar mold</name>
    <name type="synonym">Racodium cellare</name>
    <dbReference type="NCBI Taxonomy" id="395010"/>
    <lineage>
        <taxon>Eukaryota</taxon>
        <taxon>Fungi</taxon>
        <taxon>Dikarya</taxon>
        <taxon>Ascomycota</taxon>
        <taxon>Pezizomycotina</taxon>
        <taxon>Dothideomycetes</taxon>
        <taxon>Dothideomycetidae</taxon>
        <taxon>Mycosphaerellales</taxon>
        <taxon>Mycosphaerellaceae</taxon>
        <taxon>Zasmidium</taxon>
    </lineage>
</organism>
<proteinExistence type="predicted"/>
<evidence type="ECO:0008006" key="4">
    <source>
        <dbReference type="Google" id="ProtNLM"/>
    </source>
</evidence>